<dbReference type="Proteomes" id="UP000031972">
    <property type="component" value="Unassembled WGS sequence"/>
</dbReference>
<dbReference type="EMBL" id="JXRR01000014">
    <property type="protein sequence ID" value="KIL47356.1"/>
    <property type="molecule type" value="Genomic_DNA"/>
</dbReference>
<feature type="transmembrane region" description="Helical" evidence="1">
    <location>
        <begin position="42"/>
        <end position="63"/>
    </location>
</feature>
<evidence type="ECO:0008006" key="4">
    <source>
        <dbReference type="Google" id="ProtNLM"/>
    </source>
</evidence>
<gene>
    <name evidence="2" type="ORF">KR50_15230</name>
</gene>
<comment type="caution">
    <text evidence="2">The sequence shown here is derived from an EMBL/GenBank/DDBJ whole genome shotgun (WGS) entry which is preliminary data.</text>
</comment>
<keyword evidence="3" id="KW-1185">Reference proteome</keyword>
<dbReference type="RefSeq" id="WP_041056798.1">
    <property type="nucleotide sequence ID" value="NZ_JXRR01000014.1"/>
</dbReference>
<keyword evidence="1" id="KW-0472">Membrane</keyword>
<feature type="transmembrane region" description="Helical" evidence="1">
    <location>
        <begin position="6"/>
        <end position="30"/>
    </location>
</feature>
<organism evidence="2 3">
    <name type="scientific">Jeotgalibacillus campisalis</name>
    <dbReference type="NCBI Taxonomy" id="220754"/>
    <lineage>
        <taxon>Bacteria</taxon>
        <taxon>Bacillati</taxon>
        <taxon>Bacillota</taxon>
        <taxon>Bacilli</taxon>
        <taxon>Bacillales</taxon>
        <taxon>Caryophanaceae</taxon>
        <taxon>Jeotgalibacillus</taxon>
    </lineage>
</organism>
<evidence type="ECO:0000313" key="3">
    <source>
        <dbReference type="Proteomes" id="UP000031972"/>
    </source>
</evidence>
<accession>A0A0C2VSE8</accession>
<name>A0A0C2VSE8_9BACL</name>
<keyword evidence="1" id="KW-1133">Transmembrane helix</keyword>
<evidence type="ECO:0000313" key="2">
    <source>
        <dbReference type="EMBL" id="KIL47356.1"/>
    </source>
</evidence>
<evidence type="ECO:0000256" key="1">
    <source>
        <dbReference type="SAM" id="Phobius"/>
    </source>
</evidence>
<protein>
    <recommendedName>
        <fullName evidence="4">DUF4405 domain-containing protein</fullName>
    </recommendedName>
</protein>
<reference evidence="2 3" key="1">
    <citation type="submission" date="2015-01" db="EMBL/GenBank/DDBJ databases">
        <title>Jeotgalibacillus campisalis genome sequencing.</title>
        <authorList>
            <person name="Goh K.M."/>
            <person name="Chan K.-G."/>
            <person name="Yaakop A.S."/>
            <person name="Ee R."/>
            <person name="Gan H.M."/>
            <person name="Chan C.S."/>
        </authorList>
    </citation>
    <scope>NUCLEOTIDE SEQUENCE [LARGE SCALE GENOMIC DNA]</scope>
    <source>
        <strain evidence="2 3">SF-57</strain>
    </source>
</reference>
<feature type="transmembrane region" description="Helical" evidence="1">
    <location>
        <begin position="83"/>
        <end position="106"/>
    </location>
</feature>
<dbReference type="OrthoDB" id="2454640at2"/>
<keyword evidence="1" id="KW-0812">Transmembrane</keyword>
<proteinExistence type="predicted"/>
<dbReference type="PATRIC" id="fig|220754.4.peg.1546"/>
<sequence length="120" mass="13564">MNNYELNTAFLIMLEWGYVAVAAGVILFTLWSVKKYPELKNILLWLVVHLVLMIGAHLLFWMGLGNQSDGLTPIDNAVDQIHFLMGVAGLLWLMGMLCLVLCVQLLKDRFSIKLKKSEEG</sequence>
<dbReference type="AlphaFoldDB" id="A0A0C2VSE8"/>